<comment type="caution">
    <text evidence="1">The sequence shown here is derived from an EMBL/GenBank/DDBJ whole genome shotgun (WGS) entry which is preliminary data.</text>
</comment>
<protein>
    <submittedName>
        <fullName evidence="1">Uncharacterized protein</fullName>
    </submittedName>
</protein>
<keyword evidence="2" id="KW-1185">Reference proteome</keyword>
<dbReference type="Proteomes" id="UP001629230">
    <property type="component" value="Unassembled WGS sequence"/>
</dbReference>
<name>A0ABW9AYY8_9BURK</name>
<proteinExistence type="predicted"/>
<accession>A0ABW9AYY8</accession>
<dbReference type="EMBL" id="JAQQEZ010000033">
    <property type="protein sequence ID" value="MFM0005815.1"/>
    <property type="molecule type" value="Genomic_DNA"/>
</dbReference>
<organism evidence="1 2">
    <name type="scientific">Paraburkholderia dipogonis</name>
    <dbReference type="NCBI Taxonomy" id="1211383"/>
    <lineage>
        <taxon>Bacteria</taxon>
        <taxon>Pseudomonadati</taxon>
        <taxon>Pseudomonadota</taxon>
        <taxon>Betaproteobacteria</taxon>
        <taxon>Burkholderiales</taxon>
        <taxon>Burkholderiaceae</taxon>
        <taxon>Paraburkholderia</taxon>
    </lineage>
</organism>
<evidence type="ECO:0000313" key="2">
    <source>
        <dbReference type="Proteomes" id="UP001629230"/>
    </source>
</evidence>
<gene>
    <name evidence="1" type="ORF">PQR57_33045</name>
</gene>
<evidence type="ECO:0000313" key="1">
    <source>
        <dbReference type="EMBL" id="MFM0005815.1"/>
    </source>
</evidence>
<sequence length="100" mass="11220">MHQHIELSIVLVDRLPQQIRLAAQRHEHLVQMPYAAQPGPRRFGAPDEFSAEFVALATDCFVRDHDTTLEQQLLDVAQAQAKPEIPPNRAAVNDGWDAVT</sequence>
<reference evidence="1 2" key="1">
    <citation type="journal article" date="2024" name="Chem. Sci.">
        <title>Discovery of megapolipeptins by genome mining of a Burkholderiales bacteria collection.</title>
        <authorList>
            <person name="Paulo B.S."/>
            <person name="Recchia M.J.J."/>
            <person name="Lee S."/>
            <person name="Fergusson C.H."/>
            <person name="Romanowski S.B."/>
            <person name="Hernandez A."/>
            <person name="Krull N."/>
            <person name="Liu D.Y."/>
            <person name="Cavanagh H."/>
            <person name="Bos A."/>
            <person name="Gray C.A."/>
            <person name="Murphy B.T."/>
            <person name="Linington R.G."/>
            <person name="Eustaquio A.S."/>
        </authorList>
    </citation>
    <scope>NUCLEOTIDE SEQUENCE [LARGE SCALE GENOMIC DNA]</scope>
    <source>
        <strain evidence="1 2">RL17-350-BIC-A</strain>
    </source>
</reference>